<proteinExistence type="predicted"/>
<dbReference type="Pfam" id="PF00656">
    <property type="entry name" value="Peptidase_C14"/>
    <property type="match status" value="1"/>
</dbReference>
<dbReference type="RefSeq" id="WP_160900363.1">
    <property type="nucleotide sequence ID" value="NZ_CP102850.1"/>
</dbReference>
<reference evidence="2 3" key="1">
    <citation type="submission" date="2019-11" db="EMBL/GenBank/DDBJ databases">
        <title>Gordonia sp. nov., a novel actinobacterium isolated from mangrove soil in Hainan.</title>
        <authorList>
            <person name="Huang X."/>
            <person name="Xie Y."/>
            <person name="Chu X."/>
            <person name="Xiao K."/>
        </authorList>
    </citation>
    <scope>NUCLEOTIDE SEQUENCE [LARGE SCALE GENOMIC DNA]</scope>
    <source>
        <strain evidence="2 3">HNM0687</strain>
    </source>
</reference>
<gene>
    <name evidence="2" type="ORF">GIY30_02275</name>
</gene>
<dbReference type="InterPro" id="IPR011600">
    <property type="entry name" value="Pept_C14_caspase"/>
</dbReference>
<evidence type="ECO:0000313" key="2">
    <source>
        <dbReference type="EMBL" id="MXP20197.1"/>
    </source>
</evidence>
<comment type="caution">
    <text evidence="2">The sequence shown here is derived from an EMBL/GenBank/DDBJ whole genome shotgun (WGS) entry which is preliminary data.</text>
</comment>
<dbReference type="Proteomes" id="UP000475545">
    <property type="component" value="Unassembled WGS sequence"/>
</dbReference>
<dbReference type="GO" id="GO:0004197">
    <property type="term" value="F:cysteine-type endopeptidase activity"/>
    <property type="evidence" value="ECO:0007669"/>
    <property type="project" value="InterPro"/>
</dbReference>
<dbReference type="GO" id="GO:0006508">
    <property type="term" value="P:proteolysis"/>
    <property type="evidence" value="ECO:0007669"/>
    <property type="project" value="InterPro"/>
</dbReference>
<feature type="domain" description="Peptidase C14 caspase" evidence="1">
    <location>
        <begin position="4"/>
        <end position="206"/>
    </location>
</feature>
<evidence type="ECO:0000313" key="3">
    <source>
        <dbReference type="Proteomes" id="UP000475545"/>
    </source>
</evidence>
<keyword evidence="3" id="KW-1185">Reference proteome</keyword>
<evidence type="ECO:0000259" key="1">
    <source>
        <dbReference type="Pfam" id="PF00656"/>
    </source>
</evidence>
<organism evidence="2 3">
    <name type="scientific">Gordonia mangrovi</name>
    <dbReference type="NCBI Taxonomy" id="2665643"/>
    <lineage>
        <taxon>Bacteria</taxon>
        <taxon>Bacillati</taxon>
        <taxon>Actinomycetota</taxon>
        <taxon>Actinomycetes</taxon>
        <taxon>Mycobacteriales</taxon>
        <taxon>Gordoniaceae</taxon>
        <taxon>Gordonia</taxon>
    </lineage>
</organism>
<dbReference type="EMBL" id="WMBR01000001">
    <property type="protein sequence ID" value="MXP20197.1"/>
    <property type="molecule type" value="Genomic_DNA"/>
</dbReference>
<protein>
    <recommendedName>
        <fullName evidence="1">Peptidase C14 caspase domain-containing protein</fullName>
    </recommendedName>
</protein>
<sequence>MTSKRRALVVGIERAFDSGRLPSAPSDARAMARVLAHDDTHDGPVENWQVTSLIEENGRGVLDHQIQAAVTELLVGADVDDNTELLFYYSGHGRAQPWGGEFVAYNNVAMSFNDLMVLVNTSKAESITLILDCCFSGGVGNEDGHIPDWAEVGSDPFRPDRAVIREGLAILTAARKYEPALEVERAGERPVGAFTELLIGGLEGGAADVLGYITSLDLYAYAAQGFTDSTQRPTFKAHVDKARPIRRVKAPLRREQLVKIVQIFDEGHAKKLTAEHDYVPGCAGAKPRTGEGVVYEPFSGSPAQCELDAIKLFRNGGLVATTTPDQDLWDCCHNGDTVELTGIGKYYWSLVNRGLLPPE</sequence>
<dbReference type="Gene3D" id="3.40.50.1460">
    <property type="match status" value="1"/>
</dbReference>
<dbReference type="AlphaFoldDB" id="A0A6L7GLB4"/>
<accession>A0A6L7GLB4</accession>
<name>A0A6L7GLB4_9ACTN</name>